<accession>A0A1F7UM33</accession>
<feature type="binding site" evidence="9">
    <location>
        <position position="413"/>
    </location>
    <ligand>
        <name>(2R)-2-phosphoglycerate</name>
        <dbReference type="ChEBI" id="CHEBI:58289"/>
    </ligand>
</feature>
<feature type="binding site" evidence="11">
    <location>
        <position position="312"/>
    </location>
    <ligand>
        <name>substrate</name>
    </ligand>
</feature>
<dbReference type="HAMAP" id="MF_00318">
    <property type="entry name" value="Enolase"/>
    <property type="match status" value="1"/>
</dbReference>
<dbReference type="GO" id="GO:0005576">
    <property type="term" value="C:extracellular region"/>
    <property type="evidence" value="ECO:0007669"/>
    <property type="project" value="UniProtKB-SubCell"/>
</dbReference>
<dbReference type="Pfam" id="PF00113">
    <property type="entry name" value="Enolase_C"/>
    <property type="match status" value="1"/>
</dbReference>
<dbReference type="SMART" id="SM01192">
    <property type="entry name" value="Enolase_C"/>
    <property type="match status" value="1"/>
</dbReference>
<reference evidence="15 16" key="1">
    <citation type="journal article" date="2016" name="Nat. Commun.">
        <title>Thousands of microbial genomes shed light on interconnected biogeochemical processes in an aquifer system.</title>
        <authorList>
            <person name="Anantharaman K."/>
            <person name="Brown C.T."/>
            <person name="Hug L.A."/>
            <person name="Sharon I."/>
            <person name="Castelle C.J."/>
            <person name="Probst A.J."/>
            <person name="Thomas B.C."/>
            <person name="Singh A."/>
            <person name="Wilkins M.J."/>
            <person name="Karaoz U."/>
            <person name="Brodie E.L."/>
            <person name="Williams K.H."/>
            <person name="Hubbard S.S."/>
            <person name="Banfield J.F."/>
        </authorList>
    </citation>
    <scope>NUCLEOTIDE SEQUENCE [LARGE SCALE GENOMIC DNA]</scope>
</reference>
<dbReference type="PANTHER" id="PTHR11902:SF1">
    <property type="entry name" value="ENOLASE"/>
    <property type="match status" value="1"/>
</dbReference>
<dbReference type="UniPathway" id="UPA00109">
    <property type="reaction ID" value="UER00187"/>
</dbReference>
<feature type="binding site" evidence="11">
    <location>
        <position position="180"/>
    </location>
    <ligand>
        <name>substrate</name>
    </ligand>
</feature>
<dbReference type="PRINTS" id="PR00148">
    <property type="entry name" value="ENOLASE"/>
</dbReference>
<organism evidence="15 16">
    <name type="scientific">Candidatus Uhrbacteria bacterium RIFCSPHIGHO2_12_FULL_54_23</name>
    <dbReference type="NCBI Taxonomy" id="1802397"/>
    <lineage>
        <taxon>Bacteria</taxon>
        <taxon>Candidatus Uhriibacteriota</taxon>
    </lineage>
</organism>
<dbReference type="STRING" id="1802397.A3J43_03690"/>
<feature type="binding site" evidence="9">
    <location>
        <position position="384"/>
    </location>
    <ligand>
        <name>(2R)-2-phosphoglycerate</name>
        <dbReference type="ChEBI" id="CHEBI:58289"/>
    </ligand>
</feature>
<feature type="binding site" evidence="9 12">
    <location>
        <position position="312"/>
    </location>
    <ligand>
        <name>Mg(2+)</name>
        <dbReference type="ChEBI" id="CHEBI:18420"/>
    </ligand>
</feature>
<evidence type="ECO:0000256" key="6">
    <source>
        <dbReference type="ARBA" id="ARBA00022842"/>
    </source>
</evidence>
<feature type="binding site" evidence="9">
    <location>
        <position position="188"/>
    </location>
    <ligand>
        <name>(2R)-2-phosphoglycerate</name>
        <dbReference type="ChEBI" id="CHEBI:58289"/>
    </ligand>
</feature>
<evidence type="ECO:0000259" key="14">
    <source>
        <dbReference type="SMART" id="SM01193"/>
    </source>
</evidence>
<evidence type="ECO:0000256" key="12">
    <source>
        <dbReference type="PIRSR" id="PIRSR001400-3"/>
    </source>
</evidence>
<dbReference type="InterPro" id="IPR029017">
    <property type="entry name" value="Enolase-like_N"/>
</dbReference>
<dbReference type="GO" id="GO:0000015">
    <property type="term" value="C:phosphopyruvate hydratase complex"/>
    <property type="evidence" value="ECO:0007669"/>
    <property type="project" value="InterPro"/>
</dbReference>
<evidence type="ECO:0000256" key="9">
    <source>
        <dbReference type="HAMAP-Rule" id="MF_00318"/>
    </source>
</evidence>
<gene>
    <name evidence="9" type="primary">eno</name>
    <name evidence="15" type="ORF">A3J43_03690</name>
</gene>
<dbReference type="SFLD" id="SFLDG00178">
    <property type="entry name" value="enolase"/>
    <property type="match status" value="1"/>
</dbReference>
<evidence type="ECO:0000313" key="16">
    <source>
        <dbReference type="Proteomes" id="UP000176604"/>
    </source>
</evidence>
<dbReference type="AlphaFoldDB" id="A0A1F7UM33"/>
<dbReference type="PANTHER" id="PTHR11902">
    <property type="entry name" value="ENOLASE"/>
    <property type="match status" value="1"/>
</dbReference>
<evidence type="ECO:0000256" key="3">
    <source>
        <dbReference type="ARBA" id="ARBA00012058"/>
    </source>
</evidence>
<proteinExistence type="inferred from homology"/>
<keyword evidence="15" id="KW-0670">Pyruvate</keyword>
<feature type="binding site" evidence="9 12">
    <location>
        <position position="359"/>
    </location>
    <ligand>
        <name>Mg(2+)</name>
        <dbReference type="ChEBI" id="CHEBI:18420"/>
    </ligand>
</feature>
<evidence type="ECO:0000256" key="1">
    <source>
        <dbReference type="ARBA" id="ARBA00005031"/>
    </source>
</evidence>
<feature type="active site" description="Proton donor" evidence="9 10">
    <location>
        <position position="230"/>
    </location>
</feature>
<feature type="binding site" evidence="9">
    <location>
        <position position="435"/>
    </location>
    <ligand>
        <name>(2R)-2-phosphoglycerate</name>
        <dbReference type="ChEBI" id="CHEBI:58289"/>
    </ligand>
</feature>
<dbReference type="Gene3D" id="3.20.20.120">
    <property type="entry name" value="Enolase-like C-terminal domain"/>
    <property type="match status" value="1"/>
</dbReference>
<comment type="similarity">
    <text evidence="2 9">Belongs to the enolase family.</text>
</comment>
<dbReference type="GO" id="GO:0000287">
    <property type="term" value="F:magnesium ion binding"/>
    <property type="evidence" value="ECO:0007669"/>
    <property type="project" value="UniProtKB-UniRule"/>
</dbReference>
<comment type="subcellular location">
    <subcellularLocation>
        <location evidence="9">Cytoplasm</location>
    </subcellularLocation>
    <subcellularLocation>
        <location evidence="9">Secreted</location>
    </subcellularLocation>
    <subcellularLocation>
        <location evidence="9">Cell surface</location>
    </subcellularLocation>
    <text evidence="9">Fractions of enolase are present in both the cytoplasm and on the cell surface.</text>
</comment>
<dbReference type="Pfam" id="PF03952">
    <property type="entry name" value="Enolase_N"/>
    <property type="match status" value="1"/>
</dbReference>
<feature type="binding site" evidence="9 12">
    <location>
        <position position="267"/>
    </location>
    <ligand>
        <name>Mg(2+)</name>
        <dbReference type="ChEBI" id="CHEBI:18420"/>
    </ligand>
</feature>
<evidence type="ECO:0000313" key="15">
    <source>
        <dbReference type="EMBL" id="OGL79322.1"/>
    </source>
</evidence>
<dbReference type="InterPro" id="IPR000941">
    <property type="entry name" value="Enolase"/>
</dbReference>
<evidence type="ECO:0000256" key="11">
    <source>
        <dbReference type="PIRSR" id="PIRSR001400-2"/>
    </source>
</evidence>
<evidence type="ECO:0000256" key="7">
    <source>
        <dbReference type="ARBA" id="ARBA00023152"/>
    </source>
</evidence>
<dbReference type="SFLD" id="SFLDF00002">
    <property type="entry name" value="enolase"/>
    <property type="match status" value="1"/>
</dbReference>
<comment type="caution">
    <text evidence="15">The sequence shown here is derived from an EMBL/GenBank/DDBJ whole genome shotgun (WGS) entry which is preliminary data.</text>
</comment>
<keyword evidence="8 9" id="KW-0456">Lyase</keyword>
<comment type="cofactor">
    <cofactor evidence="9">
        <name>Mg(2+)</name>
        <dbReference type="ChEBI" id="CHEBI:18420"/>
    </cofactor>
    <text evidence="9">Binds a second Mg(2+) ion via substrate during catalysis.</text>
</comment>
<dbReference type="PIRSF" id="PIRSF001400">
    <property type="entry name" value="Enolase"/>
    <property type="match status" value="1"/>
</dbReference>
<dbReference type="InterPro" id="IPR036849">
    <property type="entry name" value="Enolase-like_C_sf"/>
</dbReference>
<comment type="function">
    <text evidence="9">Catalyzes the reversible conversion of 2-phosphoglycerate (2-PG) into phosphoenolpyruvate (PEP). It is essential for the degradation of carbohydrates via glycolysis.</text>
</comment>
<keyword evidence="5 9" id="KW-0964">Secreted</keyword>
<feature type="binding site" evidence="11">
    <location>
        <position position="359"/>
    </location>
    <ligand>
        <name>substrate</name>
    </ligand>
</feature>
<dbReference type="Gene3D" id="3.30.390.10">
    <property type="entry name" value="Enolase-like, N-terminal domain"/>
    <property type="match status" value="1"/>
</dbReference>
<dbReference type="InterPro" id="IPR020810">
    <property type="entry name" value="Enolase_C"/>
</dbReference>
<dbReference type="Proteomes" id="UP000176604">
    <property type="component" value="Unassembled WGS sequence"/>
</dbReference>
<evidence type="ECO:0000259" key="13">
    <source>
        <dbReference type="SMART" id="SM01192"/>
    </source>
</evidence>
<dbReference type="InterPro" id="IPR020811">
    <property type="entry name" value="Enolase_N"/>
</dbReference>
<feature type="domain" description="Enolase N-terminal" evidence="14">
    <location>
        <begin position="8"/>
        <end position="137"/>
    </location>
</feature>
<evidence type="ECO:0000256" key="5">
    <source>
        <dbReference type="ARBA" id="ARBA00022525"/>
    </source>
</evidence>
<dbReference type="SFLD" id="SFLDS00001">
    <property type="entry name" value="Enolase"/>
    <property type="match status" value="1"/>
</dbReference>
<dbReference type="GO" id="GO:0004634">
    <property type="term" value="F:phosphopyruvate hydratase activity"/>
    <property type="evidence" value="ECO:0007669"/>
    <property type="project" value="UniProtKB-UniRule"/>
</dbReference>
<comment type="cofactor">
    <cofactor evidence="12">
        <name>Mg(2+)</name>
        <dbReference type="ChEBI" id="CHEBI:18420"/>
    </cofactor>
    <text evidence="12">Mg(2+) is required for catalysis and for stabilizing the dimer.</text>
</comment>
<dbReference type="SUPFAM" id="SSF54826">
    <property type="entry name" value="Enolase N-terminal domain-like"/>
    <property type="match status" value="1"/>
</dbReference>
<dbReference type="PROSITE" id="PS00164">
    <property type="entry name" value="ENOLASE"/>
    <property type="match status" value="1"/>
</dbReference>
<feature type="binding site" evidence="9">
    <location>
        <position position="414"/>
    </location>
    <ligand>
        <name>(2R)-2-phosphoglycerate</name>
        <dbReference type="ChEBI" id="CHEBI:58289"/>
    </ligand>
</feature>
<evidence type="ECO:0000256" key="10">
    <source>
        <dbReference type="PIRSR" id="PIRSR001400-1"/>
    </source>
</evidence>
<name>A0A1F7UM33_9BACT</name>
<dbReference type="EMBL" id="MGEF01000012">
    <property type="protein sequence ID" value="OGL79322.1"/>
    <property type="molecule type" value="Genomic_DNA"/>
</dbReference>
<comment type="catalytic activity">
    <reaction evidence="9">
        <text>(2R)-2-phosphoglycerate = phosphoenolpyruvate + H2O</text>
        <dbReference type="Rhea" id="RHEA:10164"/>
        <dbReference type="ChEBI" id="CHEBI:15377"/>
        <dbReference type="ChEBI" id="CHEBI:58289"/>
        <dbReference type="ChEBI" id="CHEBI:58702"/>
        <dbReference type="EC" id="4.2.1.11"/>
    </reaction>
</comment>
<protein>
    <recommendedName>
        <fullName evidence="4 9">Enolase</fullName>
        <ecNumber evidence="3 9">4.2.1.11</ecNumber>
    </recommendedName>
    <alternativeName>
        <fullName evidence="9">2-phospho-D-glycerate hydro-lyase</fullName>
    </alternativeName>
    <alternativeName>
        <fullName evidence="9">2-phosphoglycerate dehydratase</fullName>
    </alternativeName>
</protein>
<dbReference type="InterPro" id="IPR020809">
    <property type="entry name" value="Enolase_CS"/>
</dbReference>
<keyword evidence="6 9" id="KW-0460">Magnesium</keyword>
<dbReference type="SUPFAM" id="SSF51604">
    <property type="entry name" value="Enolase C-terminal domain-like"/>
    <property type="match status" value="1"/>
</dbReference>
<feature type="active site" description="Proton acceptor" evidence="9 10">
    <location>
        <position position="384"/>
    </location>
</feature>
<dbReference type="NCBIfam" id="TIGR01060">
    <property type="entry name" value="eno"/>
    <property type="match status" value="1"/>
</dbReference>
<evidence type="ECO:0000256" key="2">
    <source>
        <dbReference type="ARBA" id="ARBA00009604"/>
    </source>
</evidence>
<dbReference type="GO" id="GO:0009986">
    <property type="term" value="C:cell surface"/>
    <property type="evidence" value="ECO:0007669"/>
    <property type="project" value="UniProtKB-SubCell"/>
</dbReference>
<sequence>MTPKKFLIKQILAREILDSRGNPTLEVAVELAGGIRAKAGVPSGASTGASEALELRDGDRKRYRGKGVLKTVSNVAFIAKKLKGKDARDQQSIDAALLVMDGTANKSKLGANALLGVSLACARAAAAALGVELFEHVRELYVRQAVRMKKNHTRHIDISTFRHIERLPVPMFNILNGGAHANNGLDVQEIMVVPLRRARAAEHVRMGAEIFHALGSLLKEHHQSTAVGDEGGYAPQVDGVRQAIRYVVEAIAQAGYRPGKDAALALDVAASGFFDERHRQYRFKIDDNYFSSDQMISLYHEWLREFPLMSLEDPLQEEDWEGWAKLTHECATGVEKDARGCTLRTRTRTPHFKPMVVGDDLFTTNVGRLERGIITGAASAVIVKPNQVGTLTETLVFAKLAEEHGWPRIMSHRSGETADDAIVDIAVGVGAEYLKAGAPSRGERVVKYNRLMEIESILSSQ</sequence>
<feature type="domain" description="Enolase C-terminal TIM barrel" evidence="13">
    <location>
        <begin position="164"/>
        <end position="461"/>
    </location>
</feature>
<keyword evidence="9 12" id="KW-0479">Metal-binding</keyword>
<comment type="pathway">
    <text evidence="1 9">Carbohydrate degradation; glycolysis; pyruvate from D-glyceraldehyde 3-phosphate: step 4/5.</text>
</comment>
<dbReference type="SMART" id="SM01193">
    <property type="entry name" value="Enolase_N"/>
    <property type="match status" value="1"/>
</dbReference>
<evidence type="ECO:0000256" key="8">
    <source>
        <dbReference type="ARBA" id="ARBA00023239"/>
    </source>
</evidence>
<feature type="binding site" evidence="11">
    <location>
        <position position="189"/>
    </location>
    <ligand>
        <name>substrate</name>
    </ligand>
</feature>
<dbReference type="EC" id="4.2.1.11" evidence="3 9"/>
<feature type="binding site" evidence="11">
    <location>
        <position position="435"/>
    </location>
    <ligand>
        <name>substrate</name>
    </ligand>
</feature>
<keyword evidence="9" id="KW-0963">Cytoplasm</keyword>
<feature type="binding site" evidence="11">
    <location>
        <begin position="411"/>
        <end position="414"/>
    </location>
    <ligand>
        <name>substrate</name>
    </ligand>
</feature>
<dbReference type="GO" id="GO:0006096">
    <property type="term" value="P:glycolytic process"/>
    <property type="evidence" value="ECO:0007669"/>
    <property type="project" value="UniProtKB-UniRule"/>
</dbReference>
<evidence type="ECO:0000256" key="4">
    <source>
        <dbReference type="ARBA" id="ARBA00017068"/>
    </source>
</evidence>
<dbReference type="CDD" id="cd03313">
    <property type="entry name" value="enolase"/>
    <property type="match status" value="1"/>
</dbReference>
<keyword evidence="7 9" id="KW-0324">Glycolysis</keyword>